<reference evidence="5 6" key="1">
    <citation type="submission" date="2024-04" db="EMBL/GenBank/DDBJ databases">
        <title>Genome sequencing and metabolic network reconstruction of aminoacids and betaine degradation by Anoxynatronum sibiricum.</title>
        <authorList>
            <person name="Detkova E.N."/>
            <person name="Boltjanskaja Y.V."/>
            <person name="Mardanov A.V."/>
            <person name="Kevbrin V."/>
        </authorList>
    </citation>
    <scope>NUCLEOTIDE SEQUENCE [LARGE SCALE GENOMIC DNA]</scope>
    <source>
        <strain evidence="5 6">Z-7981</strain>
    </source>
</reference>
<evidence type="ECO:0000256" key="1">
    <source>
        <dbReference type="ARBA" id="ARBA00009023"/>
    </source>
</evidence>
<gene>
    <name evidence="5" type="primary">dctP</name>
    <name evidence="5" type="ORF">AAIG11_00635</name>
</gene>
<dbReference type="PANTHER" id="PTHR33376">
    <property type="match status" value="1"/>
</dbReference>
<evidence type="ECO:0000256" key="2">
    <source>
        <dbReference type="ARBA" id="ARBA00022448"/>
    </source>
</evidence>
<keyword evidence="6" id="KW-1185">Reference proteome</keyword>
<feature type="signal peptide" evidence="4">
    <location>
        <begin position="1"/>
        <end position="24"/>
    </location>
</feature>
<dbReference type="Proteomes" id="UP001407405">
    <property type="component" value="Unassembled WGS sequence"/>
</dbReference>
<sequence length="347" mass="38600">MKKRNRNKTILLSIFLCITLLLTACGGSSGDNGGQAASDEPMVLRLATDHPVDHMATRSANAIAEEVEEKTNGRIKINIYPASQLGGYDTVYEEIVRGTIDMAHITIPDSLDSRLGAAYTPYLTTGYEEAKVVYAPGSFLSEKFVEYNEALGVKFLGFYLEGYIGMSAKKEPRDLLVPGANKGLQMRVWAAPAAREPMADLGYTPVTVPYAEAPTAIQTGVVDGWIGGTPNVNYHWVGEIIDYFWRTYMHAESTAYVMNQKLFDSLSAEDQQIILDAFERQSKESFELAEAEDEHWMEQLEELGVTVVKLSDDEVQMLADFVRTTTWPKLESVYTSELLDGLKAQYE</sequence>
<comment type="caution">
    <text evidence="5">The sequence shown here is derived from an EMBL/GenBank/DDBJ whole genome shotgun (WGS) entry which is preliminary data.</text>
</comment>
<dbReference type="InterPro" id="IPR018389">
    <property type="entry name" value="DctP_fam"/>
</dbReference>
<dbReference type="NCBIfam" id="NF037995">
    <property type="entry name" value="TRAP_S1"/>
    <property type="match status" value="1"/>
</dbReference>
<dbReference type="Gene3D" id="3.40.190.170">
    <property type="entry name" value="Bacterial extracellular solute-binding protein, family 7"/>
    <property type="match status" value="1"/>
</dbReference>
<evidence type="ECO:0000313" key="6">
    <source>
        <dbReference type="Proteomes" id="UP001407405"/>
    </source>
</evidence>
<evidence type="ECO:0000256" key="3">
    <source>
        <dbReference type="ARBA" id="ARBA00022729"/>
    </source>
</evidence>
<keyword evidence="2" id="KW-0813">Transport</keyword>
<dbReference type="EMBL" id="JBCITM010000001">
    <property type="protein sequence ID" value="MEN1758964.1"/>
    <property type="molecule type" value="Genomic_DNA"/>
</dbReference>
<accession>A0ABU9VP78</accession>
<proteinExistence type="inferred from homology"/>
<dbReference type="InterPro" id="IPR038404">
    <property type="entry name" value="TRAP_DctP_sf"/>
</dbReference>
<evidence type="ECO:0000313" key="5">
    <source>
        <dbReference type="EMBL" id="MEN1758964.1"/>
    </source>
</evidence>
<dbReference type="PROSITE" id="PS51257">
    <property type="entry name" value="PROKAR_LIPOPROTEIN"/>
    <property type="match status" value="1"/>
</dbReference>
<feature type="chain" id="PRO_5047064235" evidence="4">
    <location>
        <begin position="25"/>
        <end position="347"/>
    </location>
</feature>
<comment type="similarity">
    <text evidence="1">Belongs to the bacterial solute-binding protein 7 family.</text>
</comment>
<dbReference type="PANTHER" id="PTHR33376:SF7">
    <property type="entry name" value="C4-DICARBOXYLATE-BINDING PROTEIN DCTB"/>
    <property type="match status" value="1"/>
</dbReference>
<name>A0ABU9VP78_9CLOT</name>
<protein>
    <submittedName>
        <fullName evidence="5">TRAP transporter substrate-binding protein DctP</fullName>
    </submittedName>
</protein>
<dbReference type="Pfam" id="PF03480">
    <property type="entry name" value="DctP"/>
    <property type="match status" value="1"/>
</dbReference>
<keyword evidence="3 4" id="KW-0732">Signal</keyword>
<evidence type="ECO:0000256" key="4">
    <source>
        <dbReference type="SAM" id="SignalP"/>
    </source>
</evidence>
<dbReference type="RefSeq" id="WP_343184348.1">
    <property type="nucleotide sequence ID" value="NZ_JBCITM010000001.1"/>
</dbReference>
<organism evidence="5 6">
    <name type="scientific">Anoxynatronum sibiricum</name>
    <dbReference type="NCBI Taxonomy" id="210623"/>
    <lineage>
        <taxon>Bacteria</taxon>
        <taxon>Bacillati</taxon>
        <taxon>Bacillota</taxon>
        <taxon>Clostridia</taxon>
        <taxon>Eubacteriales</taxon>
        <taxon>Clostridiaceae</taxon>
        <taxon>Anoxynatronum</taxon>
    </lineage>
</organism>